<protein>
    <submittedName>
        <fullName evidence="3">Reverse transcriptase domain-containing protein</fullName>
    </submittedName>
</protein>
<dbReference type="Proteomes" id="UP000271162">
    <property type="component" value="Unassembled WGS sequence"/>
</dbReference>
<accession>A0A0N4XR75</accession>
<keyword evidence="2" id="KW-1185">Reference proteome</keyword>
<organism evidence="3">
    <name type="scientific">Nippostrongylus brasiliensis</name>
    <name type="common">Rat hookworm</name>
    <dbReference type="NCBI Taxonomy" id="27835"/>
    <lineage>
        <taxon>Eukaryota</taxon>
        <taxon>Metazoa</taxon>
        <taxon>Ecdysozoa</taxon>
        <taxon>Nematoda</taxon>
        <taxon>Chromadorea</taxon>
        <taxon>Rhabditida</taxon>
        <taxon>Rhabditina</taxon>
        <taxon>Rhabditomorpha</taxon>
        <taxon>Strongyloidea</taxon>
        <taxon>Heligmosomidae</taxon>
        <taxon>Nippostrongylus</taxon>
    </lineage>
</organism>
<dbReference type="WBParaSite" id="NBR_0000502701-mRNA-1">
    <property type="protein sequence ID" value="NBR_0000502701-mRNA-1"/>
    <property type="gene ID" value="NBR_0000502701"/>
</dbReference>
<reference evidence="3" key="1">
    <citation type="submission" date="2017-02" db="UniProtKB">
        <authorList>
            <consortium name="WormBaseParasite"/>
        </authorList>
    </citation>
    <scope>IDENTIFICATION</scope>
</reference>
<evidence type="ECO:0000313" key="2">
    <source>
        <dbReference type="Proteomes" id="UP000271162"/>
    </source>
</evidence>
<evidence type="ECO:0000313" key="3">
    <source>
        <dbReference type="WBParaSite" id="NBR_0000502701-mRNA-1"/>
    </source>
</evidence>
<dbReference type="STRING" id="27835.A0A0N4XR75"/>
<name>A0A0N4XR75_NIPBR</name>
<reference evidence="1 2" key="2">
    <citation type="submission" date="2018-11" db="EMBL/GenBank/DDBJ databases">
        <authorList>
            <consortium name="Pathogen Informatics"/>
        </authorList>
    </citation>
    <scope>NUCLEOTIDE SEQUENCE [LARGE SCALE GENOMIC DNA]</scope>
</reference>
<proteinExistence type="predicted"/>
<evidence type="ECO:0000313" key="1">
    <source>
        <dbReference type="EMBL" id="VDL68617.1"/>
    </source>
</evidence>
<dbReference type="PANTHER" id="PTHR33332">
    <property type="entry name" value="REVERSE TRANSCRIPTASE DOMAIN-CONTAINING PROTEIN"/>
    <property type="match status" value="1"/>
</dbReference>
<dbReference type="AlphaFoldDB" id="A0A0N4XR75"/>
<gene>
    <name evidence="1" type="ORF">NBR_LOCUS5028</name>
</gene>
<sequence>MPALRRPGIVKPIFKKGRKNLDENYCSMCLTSGVSEVMERFTSKALINYIRLDAIVHHTNAIVHPTQHGFLKNKSITTVSAWRKGVNSNGYITERFVDYSKAFDSLQIIILYLKLGTCEITGFLAQLIQAFLIDRSQQVVINRTSSKVYHIPSGVPEETCIA</sequence>
<dbReference type="EMBL" id="UYSL01010859">
    <property type="protein sequence ID" value="VDL68617.1"/>
    <property type="molecule type" value="Genomic_DNA"/>
</dbReference>